<dbReference type="InterPro" id="IPR002161">
    <property type="entry name" value="PdxT/SNO"/>
</dbReference>
<keyword evidence="6" id="KW-0456">Lyase</keyword>
<feature type="binding site" evidence="9">
    <location>
        <position position="98"/>
    </location>
    <ligand>
        <name>L-glutamine</name>
        <dbReference type="ChEBI" id="CHEBI:58359"/>
    </ligand>
</feature>
<keyword evidence="5" id="KW-0315">Glutamine amidotransferase</keyword>
<evidence type="ECO:0000256" key="4">
    <source>
        <dbReference type="ARBA" id="ARBA00022898"/>
    </source>
</evidence>
<dbReference type="EMBL" id="FQTT01000013">
    <property type="protein sequence ID" value="SHE26220.1"/>
    <property type="molecule type" value="Genomic_DNA"/>
</dbReference>
<evidence type="ECO:0000256" key="2">
    <source>
        <dbReference type="ARBA" id="ARBA00012918"/>
    </source>
</evidence>
<name>A0A1M4S254_9ACTO</name>
<feature type="active site" description="Charge relay system" evidence="8">
    <location>
        <position position="172"/>
    </location>
</feature>
<feature type="active site" description="Charge relay system" evidence="8">
    <location>
        <position position="174"/>
    </location>
</feature>
<dbReference type="PIRSF" id="PIRSF005639">
    <property type="entry name" value="Glut_amidoT_SNO"/>
    <property type="match status" value="1"/>
</dbReference>
<dbReference type="InterPro" id="IPR029062">
    <property type="entry name" value="Class_I_gatase-like"/>
</dbReference>
<feature type="binding site" evidence="9">
    <location>
        <begin position="124"/>
        <end position="125"/>
    </location>
    <ligand>
        <name>L-glutamine</name>
        <dbReference type="ChEBI" id="CHEBI:58359"/>
    </ligand>
</feature>
<keyword evidence="11" id="KW-1185">Reference proteome</keyword>
<evidence type="ECO:0000256" key="9">
    <source>
        <dbReference type="PIRSR" id="PIRSR005639-2"/>
    </source>
</evidence>
<dbReference type="GO" id="GO:0008614">
    <property type="term" value="P:pyridoxine metabolic process"/>
    <property type="evidence" value="ECO:0007669"/>
    <property type="project" value="TreeGrafter"/>
</dbReference>
<dbReference type="GO" id="GO:0004359">
    <property type="term" value="F:glutaminase activity"/>
    <property type="evidence" value="ECO:0007669"/>
    <property type="project" value="UniProtKB-EC"/>
</dbReference>
<feature type="binding site" evidence="9">
    <location>
        <begin position="49"/>
        <end position="51"/>
    </location>
    <ligand>
        <name>L-glutamine</name>
        <dbReference type="ChEBI" id="CHEBI:58359"/>
    </ligand>
</feature>
<dbReference type="EC" id="3.5.1.2" evidence="2"/>
<dbReference type="STRING" id="1892869.ACGLYG10_2468"/>
<comment type="catalytic activity">
    <reaction evidence="7">
        <text>L-glutamine + H2O = L-glutamate + NH4(+)</text>
        <dbReference type="Rhea" id="RHEA:15889"/>
        <dbReference type="ChEBI" id="CHEBI:15377"/>
        <dbReference type="ChEBI" id="CHEBI:28938"/>
        <dbReference type="ChEBI" id="CHEBI:29985"/>
        <dbReference type="ChEBI" id="CHEBI:58359"/>
        <dbReference type="EC" id="3.5.1.2"/>
    </reaction>
</comment>
<dbReference type="Gene3D" id="3.40.50.880">
    <property type="match status" value="1"/>
</dbReference>
<evidence type="ECO:0000256" key="3">
    <source>
        <dbReference type="ARBA" id="ARBA00022801"/>
    </source>
</evidence>
<sequence>MSGRVVGVLALQGGVAEHARMIEALGHRPRPVRRLGDLEGIEALVLPGGESTTLHRLLTAFDLTKGIRDAARRVPTLGTCAGLILLATLGVLDVDVERNAFGPQADSATARLPWKHGSVVAAFIRAPRVTRVGGGVRVCSTWQGGGRYGAEPAIVGVEQGEGEQRIIGVSFHPELTGDTTIHRDLLD</sequence>
<feature type="active site" description="Nucleophile" evidence="8">
    <location>
        <position position="80"/>
    </location>
</feature>
<comment type="similarity">
    <text evidence="1">Belongs to the glutaminase PdxT/SNO family.</text>
</comment>
<evidence type="ECO:0000313" key="11">
    <source>
        <dbReference type="Proteomes" id="UP000184291"/>
    </source>
</evidence>
<dbReference type="Pfam" id="PF01174">
    <property type="entry name" value="SNO"/>
    <property type="match status" value="1"/>
</dbReference>
<dbReference type="OrthoDB" id="9810320at2"/>
<dbReference type="GO" id="GO:0016829">
    <property type="term" value="F:lyase activity"/>
    <property type="evidence" value="ECO:0007669"/>
    <property type="project" value="UniProtKB-KW"/>
</dbReference>
<dbReference type="PROSITE" id="PS51273">
    <property type="entry name" value="GATASE_TYPE_1"/>
    <property type="match status" value="1"/>
</dbReference>
<dbReference type="PANTHER" id="PTHR31559">
    <property type="entry name" value="PYRIDOXAL 5'-PHOSPHATE SYNTHASE SUBUNIT SNO"/>
    <property type="match status" value="1"/>
</dbReference>
<dbReference type="SUPFAM" id="SSF52317">
    <property type="entry name" value="Class I glutamine amidotransferase-like"/>
    <property type="match status" value="1"/>
</dbReference>
<dbReference type="PROSITE" id="PS51130">
    <property type="entry name" value="PDXT_SNO_2"/>
    <property type="match status" value="1"/>
</dbReference>
<dbReference type="PROSITE" id="PS01236">
    <property type="entry name" value="PDXT_SNO_1"/>
    <property type="match status" value="1"/>
</dbReference>
<evidence type="ECO:0000256" key="8">
    <source>
        <dbReference type="PIRSR" id="PIRSR005639-1"/>
    </source>
</evidence>
<dbReference type="GO" id="GO:0042823">
    <property type="term" value="P:pyridoxal phosphate biosynthetic process"/>
    <property type="evidence" value="ECO:0007669"/>
    <property type="project" value="InterPro"/>
</dbReference>
<dbReference type="GO" id="GO:1903600">
    <property type="term" value="C:glutaminase complex"/>
    <property type="evidence" value="ECO:0007669"/>
    <property type="project" value="TreeGrafter"/>
</dbReference>
<dbReference type="Proteomes" id="UP000184291">
    <property type="component" value="Unassembled WGS sequence"/>
</dbReference>
<reference evidence="11" key="1">
    <citation type="submission" date="2016-09" db="EMBL/GenBank/DDBJ databases">
        <authorList>
            <person name="Strepis N."/>
        </authorList>
    </citation>
    <scope>NUCLEOTIDE SEQUENCE [LARGE SCALE GENOMIC DNA]</scope>
</reference>
<evidence type="ECO:0000256" key="7">
    <source>
        <dbReference type="ARBA" id="ARBA00049534"/>
    </source>
</evidence>
<gene>
    <name evidence="10" type="ORF">ACGLYG10_2468</name>
</gene>
<protein>
    <recommendedName>
        <fullName evidence="2">glutaminase</fullName>
        <ecNumber evidence="2">3.5.1.2</ecNumber>
    </recommendedName>
</protein>
<organism evidence="10 11">
    <name type="scientific">Actinomyces glycerinitolerans</name>
    <dbReference type="NCBI Taxonomy" id="1892869"/>
    <lineage>
        <taxon>Bacteria</taxon>
        <taxon>Bacillati</taxon>
        <taxon>Actinomycetota</taxon>
        <taxon>Actinomycetes</taxon>
        <taxon>Actinomycetales</taxon>
        <taxon>Actinomycetaceae</taxon>
        <taxon>Actinomyces</taxon>
    </lineage>
</organism>
<keyword evidence="4" id="KW-0663">Pyridoxal phosphate</keyword>
<keyword evidence="3" id="KW-0378">Hydrolase</keyword>
<dbReference type="RefSeq" id="WP_073332420.1">
    <property type="nucleotide sequence ID" value="NZ_FQTT01000013.1"/>
</dbReference>
<dbReference type="InterPro" id="IPR021196">
    <property type="entry name" value="PdxT/SNO_CS"/>
</dbReference>
<evidence type="ECO:0000256" key="1">
    <source>
        <dbReference type="ARBA" id="ARBA00008345"/>
    </source>
</evidence>
<dbReference type="AlphaFoldDB" id="A0A1M4S254"/>
<proteinExistence type="inferred from homology"/>
<dbReference type="PANTHER" id="PTHR31559:SF0">
    <property type="entry name" value="PYRIDOXAL 5'-PHOSPHATE SYNTHASE SUBUNIT SNO1-RELATED"/>
    <property type="match status" value="1"/>
</dbReference>
<evidence type="ECO:0000313" key="10">
    <source>
        <dbReference type="EMBL" id="SHE26220.1"/>
    </source>
</evidence>
<evidence type="ECO:0000256" key="5">
    <source>
        <dbReference type="ARBA" id="ARBA00022962"/>
    </source>
</evidence>
<dbReference type="GO" id="GO:0005829">
    <property type="term" value="C:cytosol"/>
    <property type="evidence" value="ECO:0007669"/>
    <property type="project" value="TreeGrafter"/>
</dbReference>
<evidence type="ECO:0000256" key="6">
    <source>
        <dbReference type="ARBA" id="ARBA00023239"/>
    </source>
</evidence>
<accession>A0A1M4S254</accession>
<dbReference type="NCBIfam" id="TIGR03800">
    <property type="entry name" value="PLP_synth_Pdx2"/>
    <property type="match status" value="1"/>
</dbReference>